<dbReference type="InterPro" id="IPR001608">
    <property type="entry name" value="Ala_racemase_N"/>
</dbReference>
<sequence>MSPATAPAPAPEPADRSPEAIAARLAAVRARVDAAAAAAGRDPAGVRLLPVSKTVPAGVLAAAWPHLAAAGVTALAENRVQEAAAKAAELTGPRWAVIGPLQSNKAGRLAGFADEFHALDRAKVADALQRRLVEHERVLEVLIQVNTSAEPQKAGTDPAGARELVAALAAGRWPNLRLRGLMTMAMPDDGTPAGAAAVRGCFTRLRELREGLAADFAAELPEGALAELSMGMSGDFEAAIAEGSTQVRVGRAIFGARKPAGAG</sequence>
<dbReference type="GO" id="GO:0030170">
    <property type="term" value="F:pyridoxal phosphate binding"/>
    <property type="evidence" value="ECO:0007669"/>
    <property type="project" value="UniProtKB-UniRule"/>
</dbReference>
<dbReference type="Proteomes" id="UP000185469">
    <property type="component" value="Chromosome"/>
</dbReference>
<name>A0A1L7CVF1_9CORY</name>
<evidence type="ECO:0000259" key="5">
    <source>
        <dbReference type="Pfam" id="PF01168"/>
    </source>
</evidence>
<gene>
    <name evidence="6" type="ORF">CSPHI_00200</name>
</gene>
<dbReference type="KEGG" id="csph:CSPHI_00200"/>
<protein>
    <recommendedName>
        <fullName evidence="2">Pyridoxal phosphate homeostasis protein</fullName>
        <shortName evidence="2">PLP homeostasis protein</shortName>
    </recommendedName>
</protein>
<proteinExistence type="inferred from homology"/>
<keyword evidence="7" id="KW-1185">Reference proteome</keyword>
<comment type="cofactor">
    <cofactor evidence="3">
        <name>pyridoxal 5'-phosphate</name>
        <dbReference type="ChEBI" id="CHEBI:597326"/>
    </cofactor>
</comment>
<dbReference type="OrthoDB" id="9804072at2"/>
<dbReference type="InterPro" id="IPR029066">
    <property type="entry name" value="PLP-binding_barrel"/>
</dbReference>
<comment type="similarity">
    <text evidence="2 4">Belongs to the pyridoxal phosphate-binding protein YggS/PROSC family.</text>
</comment>
<dbReference type="HAMAP" id="MF_02087">
    <property type="entry name" value="PLP_homeostasis"/>
    <property type="match status" value="1"/>
</dbReference>
<dbReference type="Pfam" id="PF01168">
    <property type="entry name" value="Ala_racemase_N"/>
    <property type="match status" value="1"/>
</dbReference>
<dbReference type="Gene3D" id="3.20.20.10">
    <property type="entry name" value="Alanine racemase"/>
    <property type="match status" value="1"/>
</dbReference>
<evidence type="ECO:0000256" key="4">
    <source>
        <dbReference type="RuleBase" id="RU004514"/>
    </source>
</evidence>
<dbReference type="NCBIfam" id="TIGR00044">
    <property type="entry name" value="YggS family pyridoxal phosphate-dependent enzyme"/>
    <property type="match status" value="1"/>
</dbReference>
<dbReference type="AlphaFoldDB" id="A0A1L7CVF1"/>
<comment type="function">
    <text evidence="2">Pyridoxal 5'-phosphate (PLP)-binding protein, which is involved in PLP homeostasis.</text>
</comment>
<evidence type="ECO:0000313" key="7">
    <source>
        <dbReference type="Proteomes" id="UP000185469"/>
    </source>
</evidence>
<dbReference type="RefSeq" id="WP_075690969.1">
    <property type="nucleotide sequence ID" value="NZ_CP009248.1"/>
</dbReference>
<dbReference type="SUPFAM" id="SSF51419">
    <property type="entry name" value="PLP-binding barrel"/>
    <property type="match status" value="1"/>
</dbReference>
<dbReference type="STRING" id="1437874.CSPHI_00200"/>
<evidence type="ECO:0000256" key="3">
    <source>
        <dbReference type="PIRSR" id="PIRSR004848-1"/>
    </source>
</evidence>
<feature type="domain" description="Alanine racemase N-terminal" evidence="5">
    <location>
        <begin position="25"/>
        <end position="257"/>
    </location>
</feature>
<feature type="modified residue" description="N6-(pyridoxal phosphate)lysine" evidence="2 3">
    <location>
        <position position="53"/>
    </location>
</feature>
<dbReference type="EMBL" id="CP009248">
    <property type="protein sequence ID" value="APT89781.1"/>
    <property type="molecule type" value="Genomic_DNA"/>
</dbReference>
<organism evidence="6 7">
    <name type="scientific">Corynebacterium sphenisci DSM 44792</name>
    <dbReference type="NCBI Taxonomy" id="1437874"/>
    <lineage>
        <taxon>Bacteria</taxon>
        <taxon>Bacillati</taxon>
        <taxon>Actinomycetota</taxon>
        <taxon>Actinomycetes</taxon>
        <taxon>Mycobacteriales</taxon>
        <taxon>Corynebacteriaceae</taxon>
        <taxon>Corynebacterium</taxon>
    </lineage>
</organism>
<dbReference type="PANTHER" id="PTHR10146:SF14">
    <property type="entry name" value="PYRIDOXAL PHOSPHATE HOMEOSTASIS PROTEIN"/>
    <property type="match status" value="1"/>
</dbReference>
<keyword evidence="1 2" id="KW-0663">Pyridoxal phosphate</keyword>
<dbReference type="PIRSF" id="PIRSF004848">
    <property type="entry name" value="YBL036c_PLPDEIII"/>
    <property type="match status" value="1"/>
</dbReference>
<dbReference type="CDD" id="cd00635">
    <property type="entry name" value="PLPDE_III_YBL036c_like"/>
    <property type="match status" value="1"/>
</dbReference>
<evidence type="ECO:0000313" key="6">
    <source>
        <dbReference type="EMBL" id="APT89781.1"/>
    </source>
</evidence>
<dbReference type="PANTHER" id="PTHR10146">
    <property type="entry name" value="PROLINE SYNTHETASE CO-TRANSCRIBED BACTERIAL HOMOLOG PROTEIN"/>
    <property type="match status" value="1"/>
</dbReference>
<dbReference type="InterPro" id="IPR011078">
    <property type="entry name" value="PyrdxlP_homeostasis"/>
</dbReference>
<accession>A0A1L7CVF1</accession>
<reference evidence="6 7" key="1">
    <citation type="submission" date="2014-08" db="EMBL/GenBank/DDBJ databases">
        <title>Complete genome sequence of Corynebacterium sphenisci CECT 5990(T) (=DSM 44792(T)), isolated from healthy wild penguins.</title>
        <authorList>
            <person name="Ruckert C."/>
            <person name="Albersmeier A."/>
            <person name="Winkler A."/>
            <person name="Kalinowski J."/>
        </authorList>
    </citation>
    <scope>NUCLEOTIDE SEQUENCE [LARGE SCALE GENOMIC DNA]</scope>
    <source>
        <strain evidence="6 7">DSM 44792</strain>
    </source>
</reference>
<evidence type="ECO:0000256" key="1">
    <source>
        <dbReference type="ARBA" id="ARBA00022898"/>
    </source>
</evidence>
<evidence type="ECO:0000256" key="2">
    <source>
        <dbReference type="HAMAP-Rule" id="MF_02087"/>
    </source>
</evidence>